<keyword evidence="1 5" id="KW-0808">Transferase</keyword>
<proteinExistence type="inferred from homology"/>
<comment type="similarity">
    <text evidence="2">Belongs to the glycosyltransferase 2 family. WaaE/KdtX subfamily.</text>
</comment>
<evidence type="ECO:0000256" key="2">
    <source>
        <dbReference type="ARBA" id="ARBA00038494"/>
    </source>
</evidence>
<evidence type="ECO:0000259" key="4">
    <source>
        <dbReference type="Pfam" id="PF02709"/>
    </source>
</evidence>
<dbReference type="Pfam" id="PF02709">
    <property type="entry name" value="Glyco_transf_7C"/>
    <property type="match status" value="1"/>
</dbReference>
<dbReference type="Gene3D" id="3.90.550.10">
    <property type="entry name" value="Spore Coat Polysaccharide Biosynthesis Protein SpsA, Chain A"/>
    <property type="match status" value="2"/>
</dbReference>
<dbReference type="AlphaFoldDB" id="A0A0A8H5I2"/>
<dbReference type="InterPro" id="IPR027791">
    <property type="entry name" value="Galactosyl_T_C"/>
</dbReference>
<protein>
    <submittedName>
        <fullName evidence="5">Putative two-domain glycosyltransferase</fullName>
    </submittedName>
</protein>
<dbReference type="PANTHER" id="PTHR43630">
    <property type="entry name" value="POLY-BETA-1,6-N-ACETYL-D-GLUCOSAMINE SYNTHASE"/>
    <property type="match status" value="1"/>
</dbReference>
<dbReference type="Pfam" id="PF00535">
    <property type="entry name" value="Glycos_transf_2"/>
    <property type="match status" value="2"/>
</dbReference>
<evidence type="ECO:0000259" key="3">
    <source>
        <dbReference type="Pfam" id="PF00535"/>
    </source>
</evidence>
<feature type="domain" description="Glycosyltransferase 2-like" evidence="3">
    <location>
        <begin position="7"/>
        <end position="95"/>
    </location>
</feature>
<dbReference type="EMBL" id="CP007770">
    <property type="protein sequence ID" value="AJC88169.1"/>
    <property type="molecule type" value="Genomic_DNA"/>
</dbReference>
<dbReference type="InterPro" id="IPR001173">
    <property type="entry name" value="Glyco_trans_2-like"/>
</dbReference>
<dbReference type="RefSeq" id="WP_039650716.1">
    <property type="nucleotide sequence ID" value="NZ_CP007770.1"/>
</dbReference>
<gene>
    <name evidence="5" type="ORF">CINS_1210</name>
</gene>
<dbReference type="InterPro" id="IPR029044">
    <property type="entry name" value="Nucleotide-diphossugar_trans"/>
</dbReference>
<accession>A0A0A8H5I2</accession>
<evidence type="ECO:0000313" key="6">
    <source>
        <dbReference type="Proteomes" id="UP000031163"/>
    </source>
</evidence>
<feature type="domain" description="Galactosyltransferase C-terminal" evidence="4">
    <location>
        <begin position="429"/>
        <end position="489"/>
    </location>
</feature>
<evidence type="ECO:0000313" key="5">
    <source>
        <dbReference type="EMBL" id="AJC88169.1"/>
    </source>
</evidence>
<sequence>MDIKKISVIMIVKNAQDTLKQCLKSLKDFGEIILLINESSDESYDIAKQFQKHHSHLKIYHHHFIGFGALKNLALSYASNEWIFNIDVDEVVGEEIFSELSKIQVQTNQILLLARKNLYKNEWIKACGWYPDYVMRIFNKNHTCFNDNLVHESLIIHNNTQKIKLKSALTHYAFEDINALLDKLQRYSSLWALQNLHKDSGVLKALIRGGWTFLRNYFFKKGIFYGYKGFIISLCNGLGAFFKYMKLYELKLQKPHTCSLVITTYNQKERLALVLDSVKNLSILPDEVLIADDGSKEDTAKLIQVYQKDFPCNLKHIWQEDEGFRLSQVRNKAIKASKGEYIIVVDGDMILEKNFIGDHLKFAQKKVFLQGSRVILNEKESKELLEKNDFSLAFAKKGFKNKKNTFLAKCVYKFSKLNKIFFEKSQLIKGVRGCNMSFYKSDFEAIDGFNEKFIGWGREDSEFVARFLFNNGTFARVKFYALAYHIYHKENSKNMLESNHKIYLDTIKNKKITWKENE</sequence>
<name>A0A0A8H5I2_9BACT</name>
<dbReference type="GO" id="GO:0016757">
    <property type="term" value="F:glycosyltransferase activity"/>
    <property type="evidence" value="ECO:0007669"/>
    <property type="project" value="UniProtKB-KW"/>
</dbReference>
<dbReference type="STRING" id="1031564.CINS_1210"/>
<feature type="domain" description="Glycosyltransferase 2-like" evidence="3">
    <location>
        <begin position="259"/>
        <end position="388"/>
    </location>
</feature>
<organism evidence="5 6">
    <name type="scientific">Campylobacter insulaenigrae NCTC 12927</name>
    <dbReference type="NCBI Taxonomy" id="1031564"/>
    <lineage>
        <taxon>Bacteria</taxon>
        <taxon>Pseudomonadati</taxon>
        <taxon>Campylobacterota</taxon>
        <taxon>Epsilonproteobacteria</taxon>
        <taxon>Campylobacterales</taxon>
        <taxon>Campylobacteraceae</taxon>
        <taxon>Campylobacter</taxon>
    </lineage>
</organism>
<dbReference type="SUPFAM" id="SSF53448">
    <property type="entry name" value="Nucleotide-diphospho-sugar transferases"/>
    <property type="match status" value="2"/>
</dbReference>
<dbReference type="GeneID" id="74431994"/>
<dbReference type="KEGG" id="cis:CINS_1210"/>
<evidence type="ECO:0000256" key="1">
    <source>
        <dbReference type="ARBA" id="ARBA00022679"/>
    </source>
</evidence>
<dbReference type="HOGENOM" id="CLU_528621_0_0_7"/>
<dbReference type="CDD" id="cd02511">
    <property type="entry name" value="Beta4Glucosyltransferase"/>
    <property type="match status" value="1"/>
</dbReference>
<reference evidence="5 6" key="1">
    <citation type="journal article" date="2014" name="Genome Biol. Evol.">
        <title>Comparative Genomics of the Campylobacter lari Group.</title>
        <authorList>
            <person name="Miller W.G."/>
            <person name="Yee E."/>
            <person name="Chapman M.H."/>
            <person name="Smith T.P."/>
            <person name="Bono J.L."/>
            <person name="Huynh S."/>
            <person name="Parker C.T."/>
            <person name="Vandamme P."/>
            <person name="Luong K."/>
            <person name="Korlach J."/>
        </authorList>
    </citation>
    <scope>NUCLEOTIDE SEQUENCE [LARGE SCALE GENOMIC DNA]</scope>
    <source>
        <strain evidence="5 6">NCTC 12927</strain>
    </source>
</reference>
<dbReference type="PANTHER" id="PTHR43630:SF2">
    <property type="entry name" value="GLYCOSYLTRANSFERASE"/>
    <property type="match status" value="1"/>
</dbReference>
<dbReference type="CDD" id="cd06420">
    <property type="entry name" value="GT2_Chondriotin_Pol_N"/>
    <property type="match status" value="1"/>
</dbReference>
<dbReference type="Proteomes" id="UP000031163">
    <property type="component" value="Chromosome"/>
</dbReference>